<evidence type="ECO:0000313" key="9">
    <source>
        <dbReference type="Proteomes" id="UP000823641"/>
    </source>
</evidence>
<keyword evidence="5 6" id="KW-0456">Lyase</keyword>
<reference evidence="8" key="2">
    <citation type="journal article" date="2021" name="PeerJ">
        <title>Extensive microbial diversity within the chicken gut microbiome revealed by metagenomics and culture.</title>
        <authorList>
            <person name="Gilroy R."/>
            <person name="Ravi A."/>
            <person name="Getino M."/>
            <person name="Pursley I."/>
            <person name="Horton D.L."/>
            <person name="Alikhan N.F."/>
            <person name="Baker D."/>
            <person name="Gharbi K."/>
            <person name="Hall N."/>
            <person name="Watson M."/>
            <person name="Adriaenssens E.M."/>
            <person name="Foster-Nyarko E."/>
            <person name="Jarju S."/>
            <person name="Secka A."/>
            <person name="Antonio M."/>
            <person name="Oren A."/>
            <person name="Chaudhuri R.R."/>
            <person name="La Ragione R."/>
            <person name="Hildebrand F."/>
            <person name="Pallen M.J."/>
        </authorList>
    </citation>
    <scope>NUCLEOTIDE SEQUENCE</scope>
    <source>
        <strain evidence="8">G3-3990</strain>
    </source>
</reference>
<evidence type="ECO:0000313" key="8">
    <source>
        <dbReference type="EMBL" id="MBO8459862.1"/>
    </source>
</evidence>
<evidence type="ECO:0000256" key="6">
    <source>
        <dbReference type="RuleBase" id="RU362079"/>
    </source>
</evidence>
<dbReference type="Proteomes" id="UP000823641">
    <property type="component" value="Unassembled WGS sequence"/>
</dbReference>
<comment type="caution">
    <text evidence="8">The sequence shown here is derived from an EMBL/GenBank/DDBJ whole genome shotgun (WGS) entry which is preliminary data.</text>
</comment>
<dbReference type="SMART" id="SM00905">
    <property type="entry name" value="FolB"/>
    <property type="match status" value="1"/>
</dbReference>
<dbReference type="GO" id="GO:0005737">
    <property type="term" value="C:cytoplasm"/>
    <property type="evidence" value="ECO:0007669"/>
    <property type="project" value="TreeGrafter"/>
</dbReference>
<feature type="domain" description="Dihydroneopterin aldolase/epimerase" evidence="7">
    <location>
        <begin position="9"/>
        <end position="119"/>
    </location>
</feature>
<dbReference type="PANTHER" id="PTHR42844:SF1">
    <property type="entry name" value="DIHYDRONEOPTERIN ALDOLASE 1-RELATED"/>
    <property type="match status" value="1"/>
</dbReference>
<accession>A0A9D9HTC7</accession>
<dbReference type="GO" id="GO:0046654">
    <property type="term" value="P:tetrahydrofolate biosynthetic process"/>
    <property type="evidence" value="ECO:0007669"/>
    <property type="project" value="UniProtKB-UniRule"/>
</dbReference>
<dbReference type="InterPro" id="IPR006157">
    <property type="entry name" value="FolB_dom"/>
</dbReference>
<comment type="similarity">
    <text evidence="3 6">Belongs to the DHNA family.</text>
</comment>
<comment type="pathway">
    <text evidence="2 6">Cofactor biosynthesis; tetrahydrofolate biosynthesis; 2-amino-4-hydroxy-6-hydroxymethyl-7,8-dihydropteridine diphosphate from 7,8-dihydroneopterin triphosphate: step 3/4.</text>
</comment>
<evidence type="ECO:0000256" key="1">
    <source>
        <dbReference type="ARBA" id="ARBA00001353"/>
    </source>
</evidence>
<name>A0A9D9HTC7_9BACT</name>
<dbReference type="NCBIfam" id="TIGR00525">
    <property type="entry name" value="folB"/>
    <property type="match status" value="1"/>
</dbReference>
<dbReference type="InterPro" id="IPR006156">
    <property type="entry name" value="Dihydroneopterin_aldolase"/>
</dbReference>
<dbReference type="Pfam" id="PF02152">
    <property type="entry name" value="FolB"/>
    <property type="match status" value="1"/>
</dbReference>
<evidence type="ECO:0000256" key="2">
    <source>
        <dbReference type="ARBA" id="ARBA00005013"/>
    </source>
</evidence>
<dbReference type="InterPro" id="IPR043133">
    <property type="entry name" value="GTP-CH-I_C/QueF"/>
</dbReference>
<dbReference type="Gene3D" id="3.30.1130.10">
    <property type="match status" value="1"/>
</dbReference>
<evidence type="ECO:0000256" key="3">
    <source>
        <dbReference type="ARBA" id="ARBA00005708"/>
    </source>
</evidence>
<dbReference type="GO" id="GO:0004150">
    <property type="term" value="F:dihydroneopterin aldolase activity"/>
    <property type="evidence" value="ECO:0007669"/>
    <property type="project" value="UniProtKB-UniRule"/>
</dbReference>
<dbReference type="GO" id="GO:0046656">
    <property type="term" value="P:folic acid biosynthetic process"/>
    <property type="evidence" value="ECO:0007669"/>
    <property type="project" value="UniProtKB-UniRule"/>
</dbReference>
<evidence type="ECO:0000256" key="5">
    <source>
        <dbReference type="ARBA" id="ARBA00023239"/>
    </source>
</evidence>
<keyword evidence="4 6" id="KW-0289">Folate biosynthesis</keyword>
<proteinExistence type="inferred from homology"/>
<evidence type="ECO:0000256" key="4">
    <source>
        <dbReference type="ARBA" id="ARBA00022909"/>
    </source>
</evidence>
<dbReference type="SUPFAM" id="SSF55620">
    <property type="entry name" value="Tetrahydrobiopterin biosynthesis enzymes-like"/>
    <property type="match status" value="1"/>
</dbReference>
<protein>
    <recommendedName>
        <fullName evidence="6">7,8-dihydroneopterin aldolase</fullName>
        <ecNumber evidence="6">4.1.2.25</ecNumber>
    </recommendedName>
</protein>
<dbReference type="PANTHER" id="PTHR42844">
    <property type="entry name" value="DIHYDRONEOPTERIN ALDOLASE 1-RELATED"/>
    <property type="match status" value="1"/>
</dbReference>
<dbReference type="AlphaFoldDB" id="A0A9D9HTC7"/>
<dbReference type="NCBIfam" id="TIGR00526">
    <property type="entry name" value="folB_dom"/>
    <property type="match status" value="1"/>
</dbReference>
<dbReference type="EMBL" id="JADIMG010000059">
    <property type="protein sequence ID" value="MBO8459862.1"/>
    <property type="molecule type" value="Genomic_DNA"/>
</dbReference>
<comment type="function">
    <text evidence="6">Catalyzes the conversion of 7,8-dihydroneopterin to 6-hydroxymethyl-7,8-dihydropterin.</text>
</comment>
<evidence type="ECO:0000259" key="7">
    <source>
        <dbReference type="SMART" id="SM00905"/>
    </source>
</evidence>
<gene>
    <name evidence="8" type="primary">folB</name>
    <name evidence="8" type="ORF">IAA73_05970</name>
</gene>
<sequence>MDKESLITIRLHDMEFFAHHGVFEQEKIEGNIFLVNLELTTKAPKGCTTDCIEDTLNYQYIYDVVKEEMQIHSDLLEHIATRIKQRLLTQFPEICGLKVRVSKKNPPLGGNVPWVSVEV</sequence>
<reference evidence="8" key="1">
    <citation type="submission" date="2020-10" db="EMBL/GenBank/DDBJ databases">
        <authorList>
            <person name="Gilroy R."/>
        </authorList>
    </citation>
    <scope>NUCLEOTIDE SEQUENCE</scope>
    <source>
        <strain evidence="8">G3-3990</strain>
    </source>
</reference>
<organism evidence="8 9">
    <name type="scientific">Candidatus Gallipaludibacter merdavium</name>
    <dbReference type="NCBI Taxonomy" id="2840839"/>
    <lineage>
        <taxon>Bacteria</taxon>
        <taxon>Pseudomonadati</taxon>
        <taxon>Bacteroidota</taxon>
        <taxon>Bacteroidia</taxon>
        <taxon>Bacteroidales</taxon>
        <taxon>Candidatus Gallipaludibacter</taxon>
    </lineage>
</organism>
<comment type="catalytic activity">
    <reaction evidence="1 6">
        <text>7,8-dihydroneopterin = 6-hydroxymethyl-7,8-dihydropterin + glycolaldehyde</text>
        <dbReference type="Rhea" id="RHEA:10540"/>
        <dbReference type="ChEBI" id="CHEBI:17001"/>
        <dbReference type="ChEBI" id="CHEBI:17071"/>
        <dbReference type="ChEBI" id="CHEBI:44841"/>
        <dbReference type="EC" id="4.1.2.25"/>
    </reaction>
</comment>
<dbReference type="EC" id="4.1.2.25" evidence="6"/>